<dbReference type="GO" id="GO:0016020">
    <property type="term" value="C:membrane"/>
    <property type="evidence" value="ECO:0007669"/>
    <property type="project" value="UniProtKB-SubCell"/>
</dbReference>
<evidence type="ECO:0000256" key="2">
    <source>
        <dbReference type="ARBA" id="ARBA00008661"/>
    </source>
</evidence>
<reference evidence="12 13" key="1">
    <citation type="submission" date="2020-06" db="EMBL/GenBank/DDBJ databases">
        <authorList>
            <consortium name="Wellcome Sanger Institute Data Sharing"/>
        </authorList>
    </citation>
    <scope>NUCLEOTIDE SEQUENCE [LARGE SCALE GENOMIC DNA]</scope>
</reference>
<evidence type="ECO:0000256" key="3">
    <source>
        <dbReference type="ARBA" id="ARBA00022676"/>
    </source>
</evidence>
<dbReference type="Ensembl" id="ENSDCDT00010065887.1">
    <property type="protein sequence ID" value="ENSDCDP00010055291.1"/>
    <property type="gene ID" value="ENSDCDG00010031759.1"/>
</dbReference>
<feature type="transmembrane region" description="Helical" evidence="10">
    <location>
        <begin position="6"/>
        <end position="25"/>
    </location>
</feature>
<dbReference type="GO" id="GO:0016757">
    <property type="term" value="F:glycosyltransferase activity"/>
    <property type="evidence" value="ECO:0007669"/>
    <property type="project" value="UniProtKB-KW"/>
</dbReference>
<evidence type="ECO:0000259" key="11">
    <source>
        <dbReference type="Pfam" id="PF02434"/>
    </source>
</evidence>
<comment type="similarity">
    <text evidence="2">Belongs to the glycosyltransferase 31 family.</text>
</comment>
<keyword evidence="5 10" id="KW-0812">Transmembrane</keyword>
<keyword evidence="4" id="KW-0808">Transferase</keyword>
<name>A0AAY4EE17_9TELE</name>
<keyword evidence="3" id="KW-0328">Glycosyltransferase</keyword>
<keyword evidence="6" id="KW-0735">Signal-anchor</keyword>
<evidence type="ECO:0000313" key="12">
    <source>
        <dbReference type="Ensembl" id="ENSDCDP00010055291.1"/>
    </source>
</evidence>
<sequence length="305" mass="34525">MVDKKVVRVVSCLLLTFFIIVLMDLQLRLRRRPPPPPHWSPASPLQLGDIFIAVKTTGKFHQTRLALLLDTWVSKTKEQTYIFTDMADEVLVSKGYNIIVTSCPPEHSHQALSCKMASEYDYFMASGKKWLCHVDDDNYLNPAALLSLLSKFPQDSDIYVGKPSLDRPMKAQELLEGNKTREVEFWFATGGAGFCLSRRLAEKMAPWASGPQFERVSASIRLPDDCTVGFIVERKLGVRMVHSPVFHSHLEDLLLLTHSAMLHQVTLSYGLFENKMNSIDIKGPFSKERDPSRSVLSKTYTYSAL</sequence>
<comment type="subcellular location">
    <subcellularLocation>
        <location evidence="9">Endomembrane system</location>
        <topology evidence="9">Single-pass membrane protein</topology>
    </subcellularLocation>
    <subcellularLocation>
        <location evidence="1">Membrane</location>
        <topology evidence="1">Single-pass type II membrane protein</topology>
    </subcellularLocation>
</comment>
<evidence type="ECO:0000256" key="8">
    <source>
        <dbReference type="ARBA" id="ARBA00023136"/>
    </source>
</evidence>
<keyword evidence="7 10" id="KW-1133">Transmembrane helix</keyword>
<evidence type="ECO:0000256" key="9">
    <source>
        <dbReference type="ARBA" id="ARBA00037847"/>
    </source>
</evidence>
<dbReference type="GO" id="GO:0012505">
    <property type="term" value="C:endomembrane system"/>
    <property type="evidence" value="ECO:0007669"/>
    <property type="project" value="UniProtKB-SubCell"/>
</dbReference>
<dbReference type="InterPro" id="IPR003378">
    <property type="entry name" value="Fringe-like_glycosylTrfase"/>
</dbReference>
<gene>
    <name evidence="12" type="primary">MFNG</name>
</gene>
<organism evidence="12 13">
    <name type="scientific">Denticeps clupeoides</name>
    <name type="common">denticle herring</name>
    <dbReference type="NCBI Taxonomy" id="299321"/>
    <lineage>
        <taxon>Eukaryota</taxon>
        <taxon>Metazoa</taxon>
        <taxon>Chordata</taxon>
        <taxon>Craniata</taxon>
        <taxon>Vertebrata</taxon>
        <taxon>Euteleostomi</taxon>
        <taxon>Actinopterygii</taxon>
        <taxon>Neopterygii</taxon>
        <taxon>Teleostei</taxon>
        <taxon>Clupei</taxon>
        <taxon>Clupeiformes</taxon>
        <taxon>Denticipitoidei</taxon>
        <taxon>Denticipitidae</taxon>
        <taxon>Denticeps</taxon>
    </lineage>
</organism>
<evidence type="ECO:0000256" key="4">
    <source>
        <dbReference type="ARBA" id="ARBA00022679"/>
    </source>
</evidence>
<dbReference type="PANTHER" id="PTHR10811">
    <property type="entry name" value="FRINGE-RELATED"/>
    <property type="match status" value="1"/>
</dbReference>
<reference evidence="12" key="2">
    <citation type="submission" date="2025-08" db="UniProtKB">
        <authorList>
            <consortium name="Ensembl"/>
        </authorList>
    </citation>
    <scope>IDENTIFICATION</scope>
</reference>
<dbReference type="AlphaFoldDB" id="A0AAY4EE17"/>
<proteinExistence type="inferred from homology"/>
<dbReference type="Pfam" id="PF02434">
    <property type="entry name" value="Fringe"/>
    <property type="match status" value="1"/>
</dbReference>
<accession>A0AAY4EE17</accession>
<feature type="domain" description="Fringe-like glycosyltransferase" evidence="11">
    <location>
        <begin position="44"/>
        <end position="293"/>
    </location>
</feature>
<keyword evidence="8 10" id="KW-0472">Membrane</keyword>
<dbReference type="Proteomes" id="UP000694580">
    <property type="component" value="Chromosome 3"/>
</dbReference>
<evidence type="ECO:0000256" key="5">
    <source>
        <dbReference type="ARBA" id="ARBA00022692"/>
    </source>
</evidence>
<dbReference type="Gene3D" id="3.90.550.50">
    <property type="match status" value="1"/>
</dbReference>
<keyword evidence="13" id="KW-1185">Reference proteome</keyword>
<evidence type="ECO:0000256" key="7">
    <source>
        <dbReference type="ARBA" id="ARBA00022989"/>
    </source>
</evidence>
<protein>
    <recommendedName>
        <fullName evidence="11">Fringe-like glycosyltransferase domain-containing protein</fullName>
    </recommendedName>
</protein>
<evidence type="ECO:0000313" key="13">
    <source>
        <dbReference type="Proteomes" id="UP000694580"/>
    </source>
</evidence>
<dbReference type="GeneTree" id="ENSGT00940000159564"/>
<evidence type="ECO:0000256" key="1">
    <source>
        <dbReference type="ARBA" id="ARBA00004606"/>
    </source>
</evidence>
<evidence type="ECO:0000256" key="10">
    <source>
        <dbReference type="SAM" id="Phobius"/>
    </source>
</evidence>
<reference evidence="12" key="3">
    <citation type="submission" date="2025-09" db="UniProtKB">
        <authorList>
            <consortium name="Ensembl"/>
        </authorList>
    </citation>
    <scope>IDENTIFICATION</scope>
</reference>
<evidence type="ECO:0000256" key="6">
    <source>
        <dbReference type="ARBA" id="ARBA00022968"/>
    </source>
</evidence>